<gene>
    <name evidence="2" type="ORF">HLH32_06310</name>
</gene>
<dbReference type="SUPFAM" id="SSF53807">
    <property type="entry name" value="Helical backbone' metal receptor"/>
    <property type="match status" value="1"/>
</dbReference>
<dbReference type="Pfam" id="PF01497">
    <property type="entry name" value="Peripla_BP_2"/>
    <property type="match status" value="1"/>
</dbReference>
<proteinExistence type="predicted"/>
<dbReference type="Proteomes" id="UP000562982">
    <property type="component" value="Unassembled WGS sequence"/>
</dbReference>
<organism evidence="2 3">
    <name type="scientific">Gluconacetobacter liquefaciens</name>
    <name type="common">Acetobacter liquefaciens</name>
    <dbReference type="NCBI Taxonomy" id="89584"/>
    <lineage>
        <taxon>Bacteria</taxon>
        <taxon>Pseudomonadati</taxon>
        <taxon>Pseudomonadota</taxon>
        <taxon>Alphaproteobacteria</taxon>
        <taxon>Acetobacterales</taxon>
        <taxon>Acetobacteraceae</taxon>
        <taxon>Gluconacetobacter</taxon>
    </lineage>
</organism>
<dbReference type="Gene3D" id="3.40.50.1980">
    <property type="entry name" value="Nitrogenase molybdenum iron protein domain"/>
    <property type="match status" value="2"/>
</dbReference>
<dbReference type="PANTHER" id="PTHR30535:SF4">
    <property type="entry name" value="HEMIN-BINDING PERIPLASMIC PROTEIN HMUT"/>
    <property type="match status" value="1"/>
</dbReference>
<reference evidence="2 3" key="1">
    <citation type="submission" date="2020-04" db="EMBL/GenBank/DDBJ databases">
        <title>Description of novel Gluconacetobacter.</title>
        <authorList>
            <person name="Sombolestani A."/>
        </authorList>
    </citation>
    <scope>NUCLEOTIDE SEQUENCE [LARGE SCALE GENOMIC DNA]</scope>
    <source>
        <strain evidence="2 3">LMG 1382</strain>
    </source>
</reference>
<evidence type="ECO:0000313" key="3">
    <source>
        <dbReference type="Proteomes" id="UP000562982"/>
    </source>
</evidence>
<dbReference type="EMBL" id="JABEQI010000002">
    <property type="protein sequence ID" value="MBB2185999.1"/>
    <property type="molecule type" value="Genomic_DNA"/>
</dbReference>
<dbReference type="InterPro" id="IPR050902">
    <property type="entry name" value="ABC_Transporter_SBP"/>
</dbReference>
<comment type="caution">
    <text evidence="2">The sequence shown here is derived from an EMBL/GenBank/DDBJ whole genome shotgun (WGS) entry which is preliminary data.</text>
</comment>
<feature type="domain" description="Fe/B12 periplasmic-binding" evidence="1">
    <location>
        <begin position="29"/>
        <end position="281"/>
    </location>
</feature>
<evidence type="ECO:0000313" key="2">
    <source>
        <dbReference type="EMBL" id="MBB2185999.1"/>
    </source>
</evidence>
<sequence length="281" mass="29728">MRAWGWRSAILLLAVVLAGGGARAEPRHRIVSLNLCTDQLLLQLVPARDIVGLSPLARDCAYSVMCHEAEAVPVIRPTAEAVVAARPDLVVGGRYASVTALLAARQAGMPVELFDPVERLVDVPEQIVAVANAAGVPMRGRALAEAFRARLAAHPMPVGGAAPSAVIYAANGFVTRAGSLADDILVRAGFRNAANGLDGRHALGVPLESLLVRPPELLVVARSDVGTSMAQAVLDHPALRDAFPAPHRLSLPDRMWLCGLPQTLDTLDRLIEARTALESSR</sequence>
<dbReference type="PROSITE" id="PS50983">
    <property type="entry name" value="FE_B12_PBP"/>
    <property type="match status" value="1"/>
</dbReference>
<dbReference type="PANTHER" id="PTHR30535">
    <property type="entry name" value="VITAMIN B12-BINDING PROTEIN"/>
    <property type="match status" value="1"/>
</dbReference>
<dbReference type="InterPro" id="IPR002491">
    <property type="entry name" value="ABC_transptr_periplasmic_BD"/>
</dbReference>
<protein>
    <submittedName>
        <fullName evidence="2">ABC transporter substrate-binding protein</fullName>
    </submittedName>
</protein>
<evidence type="ECO:0000259" key="1">
    <source>
        <dbReference type="PROSITE" id="PS50983"/>
    </source>
</evidence>
<accession>A0A7W4PBA3</accession>
<dbReference type="AlphaFoldDB" id="A0A7W4PBA3"/>
<name>A0A7W4PBA3_GLULI</name>